<evidence type="ECO:0000313" key="3">
    <source>
        <dbReference type="Proteomes" id="UP001374893"/>
    </source>
</evidence>
<proteinExistence type="predicted"/>
<name>A0ABM7RDV2_9BACT</name>
<evidence type="ECO:0000313" key="2">
    <source>
        <dbReference type="EMBL" id="BCX48300.1"/>
    </source>
</evidence>
<dbReference type="EMBL" id="AP024702">
    <property type="protein sequence ID" value="BCX48300.1"/>
    <property type="molecule type" value="Genomic_DNA"/>
</dbReference>
<feature type="transmembrane region" description="Helical" evidence="1">
    <location>
        <begin position="128"/>
        <end position="154"/>
    </location>
</feature>
<accession>A0ABM7RDV2</accession>
<gene>
    <name evidence="2" type="ORF">HAHE_22080</name>
</gene>
<keyword evidence="1" id="KW-0812">Transmembrane</keyword>
<reference evidence="2 3" key="1">
    <citation type="submission" date="2021-06" db="EMBL/GenBank/DDBJ databases">
        <title>Complete genome of Haloferula helveola possessing various polysaccharide degrading enzymes.</title>
        <authorList>
            <person name="Takami H."/>
            <person name="Huang C."/>
            <person name="Hamasaki K."/>
        </authorList>
    </citation>
    <scope>NUCLEOTIDE SEQUENCE [LARGE SCALE GENOMIC DNA]</scope>
    <source>
        <strain evidence="2 3">CN-1</strain>
    </source>
</reference>
<keyword evidence="3" id="KW-1185">Reference proteome</keyword>
<sequence>MKAIEDAKAMIEAWGAEYPWVIFLALVILPGFGFPASFLLVLAGVVWGPTPGSCLLAMLAVTMNISWTHLAASGVARPLVTRMLGNRWQRWQNLPKQELRRLTWVLRVTPGMPLCVQNYLLSLLGVPFWYSVLVALPLTGLYVAGFILTGGAIFEGNVGLLITGISVLVVATVVIKSIRARQNRRMANPS</sequence>
<dbReference type="Proteomes" id="UP001374893">
    <property type="component" value="Chromosome"/>
</dbReference>
<evidence type="ECO:0000256" key="1">
    <source>
        <dbReference type="SAM" id="Phobius"/>
    </source>
</evidence>
<organism evidence="2 3">
    <name type="scientific">Haloferula helveola</name>
    <dbReference type="NCBI Taxonomy" id="490095"/>
    <lineage>
        <taxon>Bacteria</taxon>
        <taxon>Pseudomonadati</taxon>
        <taxon>Verrucomicrobiota</taxon>
        <taxon>Verrucomicrobiia</taxon>
        <taxon>Verrucomicrobiales</taxon>
        <taxon>Verrucomicrobiaceae</taxon>
        <taxon>Haloferula</taxon>
    </lineage>
</organism>
<feature type="transmembrane region" description="Helical" evidence="1">
    <location>
        <begin position="160"/>
        <end position="178"/>
    </location>
</feature>
<protein>
    <submittedName>
        <fullName evidence="2">SNARE-associated Golgi protein</fullName>
    </submittedName>
</protein>
<keyword evidence="1" id="KW-1133">Transmembrane helix</keyword>
<feature type="transmembrane region" description="Helical" evidence="1">
    <location>
        <begin position="55"/>
        <end position="80"/>
    </location>
</feature>
<keyword evidence="1" id="KW-0472">Membrane</keyword>
<feature type="transmembrane region" description="Helical" evidence="1">
    <location>
        <begin position="20"/>
        <end position="43"/>
    </location>
</feature>
<dbReference type="RefSeq" id="WP_338684424.1">
    <property type="nucleotide sequence ID" value="NZ_AP024702.1"/>
</dbReference>